<reference evidence="2" key="2">
    <citation type="submission" date="2019-07" db="EMBL/GenBank/DDBJ databases">
        <authorList>
            <person name="Seetharam A."/>
            <person name="Woodhouse M."/>
            <person name="Cannon E."/>
        </authorList>
    </citation>
    <scope>NUCLEOTIDE SEQUENCE [LARGE SCALE GENOMIC DNA]</scope>
    <source>
        <strain evidence="2">cv. B73</strain>
    </source>
</reference>
<dbReference type="Gramene" id="Zm00001eb186370_T003">
    <property type="protein sequence ID" value="Zm00001eb186370_P003"/>
    <property type="gene ID" value="Zm00001eb186370"/>
</dbReference>
<reference evidence="2" key="3">
    <citation type="submission" date="2021-05" db="UniProtKB">
        <authorList>
            <consortium name="EnsemblPlants"/>
        </authorList>
    </citation>
    <scope>IDENTIFICATION</scope>
    <source>
        <strain evidence="2">cv. B73</strain>
    </source>
</reference>
<protein>
    <submittedName>
        <fullName evidence="2">Uncharacterized protein</fullName>
    </submittedName>
</protein>
<evidence type="ECO:0000313" key="2">
    <source>
        <dbReference type="EnsemblPlants" id="Zm00001eb186370_P003"/>
    </source>
</evidence>
<proteinExistence type="evidence at protein level"/>
<evidence type="ECO:0007829" key="4">
    <source>
        <dbReference type="PeptideAtlas" id="A0A804NU42"/>
    </source>
</evidence>
<keyword evidence="4" id="KW-1267">Proteomics identification</keyword>
<gene>
    <name evidence="2" type="primary">LOC103653864</name>
</gene>
<dbReference type="PANTHER" id="PTHR31296">
    <property type="entry name" value="UPF0565 PROTEIN C2ORF69"/>
    <property type="match status" value="1"/>
</dbReference>
<keyword evidence="3" id="KW-1185">Reference proteome</keyword>
<feature type="compositionally biased region" description="Basic residues" evidence="1">
    <location>
        <begin position="10"/>
        <end position="20"/>
    </location>
</feature>
<evidence type="ECO:0000313" key="3">
    <source>
        <dbReference type="Proteomes" id="UP000007305"/>
    </source>
</evidence>
<dbReference type="EnsemblPlants" id="Zm00001eb186370_T003">
    <property type="protein sequence ID" value="Zm00001eb186370_P003"/>
    <property type="gene ID" value="Zm00001eb186370"/>
</dbReference>
<dbReference type="OrthoDB" id="419333at2759"/>
<dbReference type="PANTHER" id="PTHR31296:SF1">
    <property type="entry name" value="MITOCHONDRIAL PROTEIN C2ORF69"/>
    <property type="match status" value="1"/>
</dbReference>
<name>A0A804NU42_MAIZE</name>
<feature type="compositionally biased region" description="Low complexity" evidence="1">
    <location>
        <begin position="30"/>
        <end position="47"/>
    </location>
</feature>
<dbReference type="AlphaFoldDB" id="A0A804NU42"/>
<evidence type="ECO:0000256" key="1">
    <source>
        <dbReference type="SAM" id="MobiDB-lite"/>
    </source>
</evidence>
<reference evidence="3" key="1">
    <citation type="journal article" date="2009" name="Science">
        <title>The B73 maize genome: complexity, diversity, and dynamics.</title>
        <authorList>
            <person name="Schnable P.S."/>
            <person name="Ware D."/>
            <person name="Fulton R.S."/>
            <person name="Stein J.C."/>
            <person name="Wei F."/>
            <person name="Pasternak S."/>
            <person name="Liang C."/>
            <person name="Zhang J."/>
            <person name="Fulton L."/>
            <person name="Graves T.A."/>
            <person name="Minx P."/>
            <person name="Reily A.D."/>
            <person name="Courtney L."/>
            <person name="Kruchowski S.S."/>
            <person name="Tomlinson C."/>
            <person name="Strong C."/>
            <person name="Delehaunty K."/>
            <person name="Fronick C."/>
            <person name="Courtney B."/>
            <person name="Rock S.M."/>
            <person name="Belter E."/>
            <person name="Du F."/>
            <person name="Kim K."/>
            <person name="Abbott R.M."/>
            <person name="Cotton M."/>
            <person name="Levy A."/>
            <person name="Marchetto P."/>
            <person name="Ochoa K."/>
            <person name="Jackson S.M."/>
            <person name="Gillam B."/>
            <person name="Chen W."/>
            <person name="Yan L."/>
            <person name="Higginbotham J."/>
            <person name="Cardenas M."/>
            <person name="Waligorski J."/>
            <person name="Applebaum E."/>
            <person name="Phelps L."/>
            <person name="Falcone J."/>
            <person name="Kanchi K."/>
            <person name="Thane T."/>
            <person name="Scimone A."/>
            <person name="Thane N."/>
            <person name="Henke J."/>
            <person name="Wang T."/>
            <person name="Ruppert J."/>
            <person name="Shah N."/>
            <person name="Rotter K."/>
            <person name="Hodges J."/>
            <person name="Ingenthron E."/>
            <person name="Cordes M."/>
            <person name="Kohlberg S."/>
            <person name="Sgro J."/>
            <person name="Delgado B."/>
            <person name="Mead K."/>
            <person name="Chinwalla A."/>
            <person name="Leonard S."/>
            <person name="Crouse K."/>
            <person name="Collura K."/>
            <person name="Kudrna D."/>
            <person name="Currie J."/>
            <person name="He R."/>
            <person name="Angelova A."/>
            <person name="Rajasekar S."/>
            <person name="Mueller T."/>
            <person name="Lomeli R."/>
            <person name="Scara G."/>
            <person name="Ko A."/>
            <person name="Delaney K."/>
            <person name="Wissotski M."/>
            <person name="Lopez G."/>
            <person name="Campos D."/>
            <person name="Braidotti M."/>
            <person name="Ashley E."/>
            <person name="Golser W."/>
            <person name="Kim H."/>
            <person name="Lee S."/>
            <person name="Lin J."/>
            <person name="Dujmic Z."/>
            <person name="Kim W."/>
            <person name="Talag J."/>
            <person name="Zuccolo A."/>
            <person name="Fan C."/>
            <person name="Sebastian A."/>
            <person name="Kramer M."/>
            <person name="Spiegel L."/>
            <person name="Nascimento L."/>
            <person name="Zutavern T."/>
            <person name="Miller B."/>
            <person name="Ambroise C."/>
            <person name="Muller S."/>
            <person name="Spooner W."/>
            <person name="Narechania A."/>
            <person name="Ren L."/>
            <person name="Wei S."/>
            <person name="Kumari S."/>
            <person name="Faga B."/>
            <person name="Levy M.J."/>
            <person name="McMahan L."/>
            <person name="Van Buren P."/>
            <person name="Vaughn M.W."/>
            <person name="Ying K."/>
            <person name="Yeh C.-T."/>
            <person name="Emrich S.J."/>
            <person name="Jia Y."/>
            <person name="Kalyanaraman A."/>
            <person name="Hsia A.-P."/>
            <person name="Barbazuk W.B."/>
            <person name="Baucom R.S."/>
            <person name="Brutnell T.P."/>
            <person name="Carpita N.C."/>
            <person name="Chaparro C."/>
            <person name="Chia J.-M."/>
            <person name="Deragon J.-M."/>
            <person name="Estill J.C."/>
            <person name="Fu Y."/>
            <person name="Jeddeloh J.A."/>
            <person name="Han Y."/>
            <person name="Lee H."/>
            <person name="Li P."/>
            <person name="Lisch D.R."/>
            <person name="Liu S."/>
            <person name="Liu Z."/>
            <person name="Nagel D.H."/>
            <person name="McCann M.C."/>
            <person name="SanMiguel P."/>
            <person name="Myers A.M."/>
            <person name="Nettleton D."/>
            <person name="Nguyen J."/>
            <person name="Penning B.W."/>
            <person name="Ponnala L."/>
            <person name="Schneider K.L."/>
            <person name="Schwartz D.C."/>
            <person name="Sharma A."/>
            <person name="Soderlund C."/>
            <person name="Springer N.M."/>
            <person name="Sun Q."/>
            <person name="Wang H."/>
            <person name="Waterman M."/>
            <person name="Westerman R."/>
            <person name="Wolfgruber T.K."/>
            <person name="Yang L."/>
            <person name="Yu Y."/>
            <person name="Zhang L."/>
            <person name="Zhou S."/>
            <person name="Zhu Q."/>
            <person name="Bennetzen J.L."/>
            <person name="Dawe R.K."/>
            <person name="Jiang J."/>
            <person name="Jiang N."/>
            <person name="Presting G.G."/>
            <person name="Wessler S.R."/>
            <person name="Aluru S."/>
            <person name="Martienssen R.A."/>
            <person name="Clifton S.W."/>
            <person name="McCombie W.R."/>
            <person name="Wing R.A."/>
            <person name="Wilson R.K."/>
        </authorList>
    </citation>
    <scope>NUCLEOTIDE SEQUENCE [LARGE SCALE GENOMIC DNA]</scope>
    <source>
        <strain evidence="3">cv. B73</strain>
    </source>
</reference>
<feature type="region of interest" description="Disordered" evidence="1">
    <location>
        <begin position="1"/>
        <end position="57"/>
    </location>
</feature>
<sequence length="172" mass="18784">PRLSSPSRPLHSRQPRRRGHGPVDRRRLRPTLQRRTPLPRRCLAPPLASQNARHSPTEPELFRWKQVPRVNAILFTGDRVRGTGDPVIERLSDAAHLAGVLAGKLPGEANAWVVDAARFAGPFAVYRELVPTVDAAGDPKGYDPTGFPAAAGVANILARSIGELQKNHRIVA</sequence>
<dbReference type="InterPro" id="IPR018881">
    <property type="entry name" value="C2orf69_mit"/>
</dbReference>
<organism evidence="2 3">
    <name type="scientific">Zea mays</name>
    <name type="common">Maize</name>
    <dbReference type="NCBI Taxonomy" id="4577"/>
    <lineage>
        <taxon>Eukaryota</taxon>
        <taxon>Viridiplantae</taxon>
        <taxon>Streptophyta</taxon>
        <taxon>Embryophyta</taxon>
        <taxon>Tracheophyta</taxon>
        <taxon>Spermatophyta</taxon>
        <taxon>Magnoliopsida</taxon>
        <taxon>Liliopsida</taxon>
        <taxon>Poales</taxon>
        <taxon>Poaceae</taxon>
        <taxon>PACMAD clade</taxon>
        <taxon>Panicoideae</taxon>
        <taxon>Andropogonodae</taxon>
        <taxon>Andropogoneae</taxon>
        <taxon>Tripsacinae</taxon>
        <taxon>Zea</taxon>
    </lineage>
</organism>
<dbReference type="Proteomes" id="UP000007305">
    <property type="component" value="Chromosome 4"/>
</dbReference>
<accession>A0A804NU42</accession>